<dbReference type="PRINTS" id="PR00081">
    <property type="entry name" value="GDHRDH"/>
</dbReference>
<evidence type="ECO:0000313" key="3">
    <source>
        <dbReference type="EMBL" id="CEM29636.1"/>
    </source>
</evidence>
<evidence type="ECO:0000256" key="2">
    <source>
        <dbReference type="ARBA" id="ARBA00023002"/>
    </source>
</evidence>
<dbReference type="Pfam" id="PF13561">
    <property type="entry name" value="adh_short_C2"/>
    <property type="match status" value="1"/>
</dbReference>
<dbReference type="GO" id="GO:0016491">
    <property type="term" value="F:oxidoreductase activity"/>
    <property type="evidence" value="ECO:0007669"/>
    <property type="project" value="UniProtKB-KW"/>
</dbReference>
<dbReference type="PROSITE" id="PS00061">
    <property type="entry name" value="ADH_SHORT"/>
    <property type="match status" value="1"/>
</dbReference>
<sequence>MSVSTSSPRVVLVTGASGGIGNAAAVAFAEKGNTIAVHYSCSEAKAKATLQAVESAGGSGALFQADLSRVSEIRRLYDEVYSRFGRVDVVFNNAGARGESLIQNTPEELYDSIMDLNVKATFFSLQEAIKRMGQGGVIINNGSVLGTFPWASRVVYCTSKAAVEMLTKCAAKEAGEKGIRVNAVAPGPVVPGMVPPHMVPKFEGLSPFKRIGEAREVASLCVAIASSDMSWVSGQVITVDGAGFCGLQGDLDS</sequence>
<organism evidence="3 4">
    <name type="scientific">Vitrella brassicaformis (strain CCMP3155)</name>
    <dbReference type="NCBI Taxonomy" id="1169540"/>
    <lineage>
        <taxon>Eukaryota</taxon>
        <taxon>Sar</taxon>
        <taxon>Alveolata</taxon>
        <taxon>Colpodellida</taxon>
        <taxon>Vitrellaceae</taxon>
        <taxon>Vitrella</taxon>
    </lineage>
</organism>
<reference evidence="3 4" key="1">
    <citation type="submission" date="2014-11" db="EMBL/GenBank/DDBJ databases">
        <authorList>
            <person name="Zhu J."/>
            <person name="Qi W."/>
            <person name="Song R."/>
        </authorList>
    </citation>
    <scope>NUCLEOTIDE SEQUENCE [LARGE SCALE GENOMIC DNA]</scope>
</reference>
<dbReference type="PANTHER" id="PTHR43639">
    <property type="entry name" value="OXIDOREDUCTASE, SHORT-CHAIN DEHYDROGENASE/REDUCTASE FAMILY (AFU_ORTHOLOGUE AFUA_5G02870)"/>
    <property type="match status" value="1"/>
</dbReference>
<protein>
    <submittedName>
        <fullName evidence="3">Uncharacterized protein</fullName>
    </submittedName>
</protein>
<dbReference type="OrthoDB" id="5327538at2759"/>
<dbReference type="PRINTS" id="PR00080">
    <property type="entry name" value="SDRFAMILY"/>
</dbReference>
<keyword evidence="4" id="KW-1185">Reference proteome</keyword>
<dbReference type="InParanoid" id="A0A0G4GIH1"/>
<dbReference type="SUPFAM" id="SSF51735">
    <property type="entry name" value="NAD(P)-binding Rossmann-fold domains"/>
    <property type="match status" value="1"/>
</dbReference>
<accession>A0A0G4GIH1</accession>
<dbReference type="Proteomes" id="UP000041254">
    <property type="component" value="Unassembled WGS sequence"/>
</dbReference>
<keyword evidence="2" id="KW-0560">Oxidoreductase</keyword>
<dbReference type="AlphaFoldDB" id="A0A0G4GIH1"/>
<name>A0A0G4GIH1_VITBC</name>
<dbReference type="STRING" id="1169540.A0A0G4GIH1"/>
<dbReference type="OMA" id="KDANTMF"/>
<dbReference type="PANTHER" id="PTHR43639:SF1">
    <property type="entry name" value="SHORT-CHAIN DEHYDROGENASE_REDUCTASE FAMILY PROTEIN"/>
    <property type="match status" value="1"/>
</dbReference>
<dbReference type="Gene3D" id="3.40.50.720">
    <property type="entry name" value="NAD(P)-binding Rossmann-like Domain"/>
    <property type="match status" value="1"/>
</dbReference>
<evidence type="ECO:0000313" key="4">
    <source>
        <dbReference type="Proteomes" id="UP000041254"/>
    </source>
</evidence>
<dbReference type="InterPro" id="IPR002347">
    <property type="entry name" value="SDR_fam"/>
</dbReference>
<proteinExistence type="inferred from homology"/>
<gene>
    <name evidence="3" type="ORF">Vbra_17876</name>
</gene>
<dbReference type="VEuPathDB" id="CryptoDB:Vbra_17876"/>
<dbReference type="InterPro" id="IPR020904">
    <property type="entry name" value="Sc_DH/Rdtase_CS"/>
</dbReference>
<dbReference type="EMBL" id="CDMY01000677">
    <property type="protein sequence ID" value="CEM29636.1"/>
    <property type="molecule type" value="Genomic_DNA"/>
</dbReference>
<dbReference type="PhylomeDB" id="A0A0G4GIH1"/>
<evidence type="ECO:0000256" key="1">
    <source>
        <dbReference type="ARBA" id="ARBA00006484"/>
    </source>
</evidence>
<dbReference type="FunFam" id="3.40.50.720:FF:000084">
    <property type="entry name" value="Short-chain dehydrogenase reductase"/>
    <property type="match status" value="1"/>
</dbReference>
<comment type="similarity">
    <text evidence="1">Belongs to the short-chain dehydrogenases/reductases (SDR) family.</text>
</comment>
<dbReference type="InterPro" id="IPR036291">
    <property type="entry name" value="NAD(P)-bd_dom_sf"/>
</dbReference>